<dbReference type="EMBL" id="JARBHB010000010">
    <property type="protein sequence ID" value="KAJ8873545.1"/>
    <property type="molecule type" value="Genomic_DNA"/>
</dbReference>
<feature type="non-terminal residue" evidence="1">
    <location>
        <position position="95"/>
    </location>
</feature>
<reference evidence="1 2" key="1">
    <citation type="submission" date="2023-02" db="EMBL/GenBank/DDBJ databases">
        <title>LHISI_Scaffold_Assembly.</title>
        <authorList>
            <person name="Stuart O.P."/>
            <person name="Cleave R."/>
            <person name="Magrath M.J.L."/>
            <person name="Mikheyev A.S."/>
        </authorList>
    </citation>
    <scope>NUCLEOTIDE SEQUENCE [LARGE SCALE GENOMIC DNA]</scope>
    <source>
        <strain evidence="1">Daus_M_001</strain>
        <tissue evidence="1">Leg muscle</tissue>
    </source>
</reference>
<evidence type="ECO:0000313" key="2">
    <source>
        <dbReference type="Proteomes" id="UP001159363"/>
    </source>
</evidence>
<organism evidence="1 2">
    <name type="scientific">Dryococelus australis</name>
    <dbReference type="NCBI Taxonomy" id="614101"/>
    <lineage>
        <taxon>Eukaryota</taxon>
        <taxon>Metazoa</taxon>
        <taxon>Ecdysozoa</taxon>
        <taxon>Arthropoda</taxon>
        <taxon>Hexapoda</taxon>
        <taxon>Insecta</taxon>
        <taxon>Pterygota</taxon>
        <taxon>Neoptera</taxon>
        <taxon>Polyneoptera</taxon>
        <taxon>Phasmatodea</taxon>
        <taxon>Verophasmatodea</taxon>
        <taxon>Anareolatae</taxon>
        <taxon>Phasmatidae</taxon>
        <taxon>Eurycanthinae</taxon>
        <taxon>Dryococelus</taxon>
    </lineage>
</organism>
<dbReference type="Proteomes" id="UP001159363">
    <property type="component" value="Chromosome 9"/>
</dbReference>
<proteinExistence type="predicted"/>
<sequence>MHCETMHFYLPNITNPLPNVALPPAILQHIEHLNLADPTISIPPLSSLWQNNGACGHNRYLWVLFCQWGQSNWCEICNRICRWLVWLAEVLGEPW</sequence>
<accession>A0ABQ9GNE9</accession>
<evidence type="ECO:0000313" key="1">
    <source>
        <dbReference type="EMBL" id="KAJ8873545.1"/>
    </source>
</evidence>
<protein>
    <submittedName>
        <fullName evidence="1">Uncharacterized protein</fullName>
    </submittedName>
</protein>
<name>A0ABQ9GNE9_9NEOP</name>
<gene>
    <name evidence="1" type="ORF">PR048_024363</name>
</gene>
<comment type="caution">
    <text evidence="1">The sequence shown here is derived from an EMBL/GenBank/DDBJ whole genome shotgun (WGS) entry which is preliminary data.</text>
</comment>
<keyword evidence="2" id="KW-1185">Reference proteome</keyword>